<feature type="domain" description="ABC transmembrane type-1" evidence="12">
    <location>
        <begin position="312"/>
        <end position="589"/>
    </location>
</feature>
<evidence type="ECO:0000259" key="11">
    <source>
        <dbReference type="PROSITE" id="PS50893"/>
    </source>
</evidence>
<organism evidence="13 14">
    <name type="scientific">Stachybotrys elegans</name>
    <dbReference type="NCBI Taxonomy" id="80388"/>
    <lineage>
        <taxon>Eukaryota</taxon>
        <taxon>Fungi</taxon>
        <taxon>Dikarya</taxon>
        <taxon>Ascomycota</taxon>
        <taxon>Pezizomycotina</taxon>
        <taxon>Sordariomycetes</taxon>
        <taxon>Hypocreomycetidae</taxon>
        <taxon>Hypocreales</taxon>
        <taxon>Stachybotryaceae</taxon>
        <taxon>Stachybotrys</taxon>
    </lineage>
</organism>
<dbReference type="FunFam" id="3.40.50.300:FF:000838">
    <property type="entry name" value="ABC multidrug transporter (Eurofung)"/>
    <property type="match status" value="1"/>
</dbReference>
<keyword evidence="3" id="KW-1003">Cell membrane</keyword>
<feature type="transmembrane region" description="Helical" evidence="10">
    <location>
        <begin position="110"/>
        <end position="130"/>
    </location>
</feature>
<dbReference type="GO" id="GO:0005886">
    <property type="term" value="C:plasma membrane"/>
    <property type="evidence" value="ECO:0007669"/>
    <property type="project" value="UniProtKB-SubCell"/>
</dbReference>
<dbReference type="PANTHER" id="PTHR24223:SF399">
    <property type="entry name" value="ABC TRANSPORTER ATNG"/>
    <property type="match status" value="1"/>
</dbReference>
<protein>
    <submittedName>
        <fullName evidence="13">ABC transporter</fullName>
    </submittedName>
</protein>
<dbReference type="InterPro" id="IPR011527">
    <property type="entry name" value="ABC1_TM_dom"/>
</dbReference>
<dbReference type="CDD" id="cd18579">
    <property type="entry name" value="ABC_6TM_ABCC_D1"/>
    <property type="match status" value="1"/>
</dbReference>
<dbReference type="InterPro" id="IPR056227">
    <property type="entry name" value="TMD0_ABC"/>
</dbReference>
<feature type="transmembrane region" description="Helical" evidence="10">
    <location>
        <begin position="70"/>
        <end position="89"/>
    </location>
</feature>
<dbReference type="InterPro" id="IPR017871">
    <property type="entry name" value="ABC_transporter-like_CS"/>
</dbReference>
<dbReference type="PROSITE" id="PS50929">
    <property type="entry name" value="ABC_TM1F"/>
    <property type="match status" value="2"/>
</dbReference>
<evidence type="ECO:0000256" key="5">
    <source>
        <dbReference type="ARBA" id="ARBA00022741"/>
    </source>
</evidence>
<evidence type="ECO:0000313" key="14">
    <source>
        <dbReference type="Proteomes" id="UP000813444"/>
    </source>
</evidence>
<feature type="transmembrane region" description="Helical" evidence="10">
    <location>
        <begin position="525"/>
        <end position="549"/>
    </location>
</feature>
<dbReference type="InterPro" id="IPR003439">
    <property type="entry name" value="ABC_transporter-like_ATP-bd"/>
</dbReference>
<sequence>MIVSDLTSGNAQHRLGLQTPKSAPCHKLAQPVRNHISEMCELALENKFGPVVDISCLSGFDFTLLFEESILSILPLGIAGLWALARLWILRNEPQKVYGSWLLKAKLVLHTCYVILLIASLCIVATHPSVNADITLVRRSCLIAVYGMFIILSYQEHLRSTRPSTILCVYLSISLLLDCPYIRTLILLNSNRPLVCLELASVCTKTLLLLLEVTEKRGLIRKGWATASPEGTSGTLNRTMLLWLNGMIYRGFREILSVETLSSLDDEILSASEPSELEKSWKQAQKSDKNMLLKVFLWHYKGTILSGVLPRLARSGFLFSQPFLIERVLGEIGNDGEPHSKSKAHALVGAYAIVYIGLALSYCVYQHKTYRLVTLFRGSLISLIFGKTLVVDLSNVSESEGVTLMSADIDRIGASLPLIHELYASPIEAGIAIWLLYRMFEVSMAAPLAWVIVCLIIGLPIATAAGNAQLPWLEAIERRLEATAMAITSIKTIRLSGLEEHKTQKIESLRVSEIQSSRRHRVLKIYMFVIYLVSSSLAPVWAFGIYVLLHKRSDLTSLDEGFVFAALSLFDLLNQPLVHSIYGFEHLQTVVTCFQRIQHYLVADEIGMRSGHPSTCSSPMIPFEDDPDATTNSFDDFKEDMVSIGNHAARIRGLCARYSPEGAFILNHLTFDLQFDQIAMIHGPVGCGKTTFLKVLLGESGFEAGTCERNFSSTAYCPQSPWIMSGTLRSNITGGSSADIPWYNTVITACALQRDFEELEDGDQTSIGVNGLGLSGGQKSRVSLARAIYSRRQVYILDDPLSGLDGSTEEHILEAIFGLGGLLKTPHATVIMTTSSDKHLRYADTVFSIASNGRVSQDRPVMQYALAEKDMQATRVDKFQDLISVTPRPTNGDVMCNASTHLRHSGDIGSYLFYAKMVQPWLLALYLFSCASYVFGMTFPSIWLQWWMRAHERQDESFGYWLGVYASLAGLTIIGCAIAESVFNLAIIPATAKGFHDMLIRTTMRARTQFFSLNDSGSILNRFSQDLQLVDNDLPLALDRTVFQVLFSLASAVLVFIASGYVAAMIPLCIILLGLIQFYYLRTSRQLRLLDIESKAPLFDLFLEATTGAVSIRAYGWSATFISRHKHALNASQKPYYLLWCIQRWLTLVLDLFNAGLAILLVSIALHVSQSSTGFLGVALYKIVSLGTTLQTLIAQWTQLEMALGAILRIRSYVSLVEDENLPGEDSPLPADWPASGEITVRNVCASYDSSRPDILRNVSFTIMPGEKVAICGRTGSGKSSLLSAIFRLIDLREGCIHIDGLDISTVSRQEIRKRLNCISQDNLGLQGTLRDNVDPLKVASDEQIIGALKAVGMWDLFTSEGLDVSISGDQLSHGQQKLLSLARALVRPSSILLLDEAMSTFDSAAELLMHGILFNSARNCTIISVMHKLQTIHDYDRVLVLDDGKIIEDGTPEELLGQPGSILGAMYSQRVHGKDSTH</sequence>
<dbReference type="InterPro" id="IPR027417">
    <property type="entry name" value="P-loop_NTPase"/>
</dbReference>
<evidence type="ECO:0000256" key="2">
    <source>
        <dbReference type="ARBA" id="ARBA00022448"/>
    </source>
</evidence>
<keyword evidence="14" id="KW-1185">Reference proteome</keyword>
<evidence type="ECO:0000256" key="1">
    <source>
        <dbReference type="ARBA" id="ARBA00004651"/>
    </source>
</evidence>
<accession>A0A8K0WLM3</accession>
<dbReference type="EMBL" id="JAGPNK010000017">
    <property type="protein sequence ID" value="KAH7305780.1"/>
    <property type="molecule type" value="Genomic_DNA"/>
</dbReference>
<feature type="transmembrane region" description="Helical" evidence="10">
    <location>
        <begin position="372"/>
        <end position="390"/>
    </location>
</feature>
<dbReference type="InterPro" id="IPR000318">
    <property type="entry name" value="Nase_comp1_CS"/>
</dbReference>
<name>A0A8K0WLM3_9HYPO</name>
<dbReference type="InterPro" id="IPR003593">
    <property type="entry name" value="AAA+_ATPase"/>
</dbReference>
<evidence type="ECO:0000256" key="4">
    <source>
        <dbReference type="ARBA" id="ARBA00022692"/>
    </source>
</evidence>
<dbReference type="InterPro" id="IPR036640">
    <property type="entry name" value="ABC1_TM_sf"/>
</dbReference>
<evidence type="ECO:0000256" key="6">
    <source>
        <dbReference type="ARBA" id="ARBA00022840"/>
    </source>
</evidence>
<dbReference type="InterPro" id="IPR044746">
    <property type="entry name" value="ABCC_6TM_D1"/>
</dbReference>
<dbReference type="Proteomes" id="UP000813444">
    <property type="component" value="Unassembled WGS sequence"/>
</dbReference>
<feature type="transmembrane region" description="Helical" evidence="10">
    <location>
        <begin position="344"/>
        <end position="365"/>
    </location>
</feature>
<dbReference type="SUPFAM" id="SSF52540">
    <property type="entry name" value="P-loop containing nucleoside triphosphate hydrolases"/>
    <property type="match status" value="2"/>
</dbReference>
<evidence type="ECO:0000259" key="12">
    <source>
        <dbReference type="PROSITE" id="PS50929"/>
    </source>
</evidence>
<feature type="domain" description="ABC transporter" evidence="11">
    <location>
        <begin position="649"/>
        <end position="876"/>
    </location>
</feature>
<dbReference type="Pfam" id="PF00005">
    <property type="entry name" value="ABC_tran"/>
    <property type="match status" value="2"/>
</dbReference>
<feature type="transmembrane region" description="Helical" evidence="10">
    <location>
        <begin position="958"/>
        <end position="979"/>
    </location>
</feature>
<dbReference type="CDD" id="cd03244">
    <property type="entry name" value="ABCC_MRP_domain2"/>
    <property type="match status" value="1"/>
</dbReference>
<comment type="caution">
    <text evidence="13">The sequence shown here is derived from an EMBL/GenBank/DDBJ whole genome shotgun (WGS) entry which is preliminary data.</text>
</comment>
<feature type="domain" description="ABC transmembrane type-1" evidence="12">
    <location>
        <begin position="924"/>
        <end position="1202"/>
    </location>
</feature>
<feature type="transmembrane region" description="Helical" evidence="10">
    <location>
        <begin position="1064"/>
        <end position="1081"/>
    </location>
</feature>
<evidence type="ECO:0000313" key="13">
    <source>
        <dbReference type="EMBL" id="KAH7305780.1"/>
    </source>
</evidence>
<proteinExistence type="predicted"/>
<feature type="transmembrane region" description="Helical" evidence="10">
    <location>
        <begin position="1145"/>
        <end position="1168"/>
    </location>
</feature>
<keyword evidence="4 10" id="KW-0812">Transmembrane</keyword>
<keyword evidence="9" id="KW-0325">Glycoprotein</keyword>
<dbReference type="PROSITE" id="PS00211">
    <property type="entry name" value="ABC_TRANSPORTER_1"/>
    <property type="match status" value="2"/>
</dbReference>
<dbReference type="Gene3D" id="1.20.1560.10">
    <property type="entry name" value="ABC transporter type 1, transmembrane domain"/>
    <property type="match status" value="2"/>
</dbReference>
<evidence type="ECO:0000256" key="8">
    <source>
        <dbReference type="ARBA" id="ARBA00023136"/>
    </source>
</evidence>
<keyword evidence="7 10" id="KW-1133">Transmembrane helix</keyword>
<dbReference type="CDD" id="cd18580">
    <property type="entry name" value="ABC_6TM_ABCC_D2"/>
    <property type="match status" value="1"/>
</dbReference>
<dbReference type="GO" id="GO:0016887">
    <property type="term" value="F:ATP hydrolysis activity"/>
    <property type="evidence" value="ECO:0007669"/>
    <property type="project" value="InterPro"/>
</dbReference>
<evidence type="ECO:0000256" key="9">
    <source>
        <dbReference type="ARBA" id="ARBA00023180"/>
    </source>
</evidence>
<keyword evidence="2" id="KW-0813">Transport</keyword>
<dbReference type="FunFam" id="1.20.1560.10:FF:000066">
    <property type="entry name" value="ABC multidrug transporter (Eurofung)"/>
    <property type="match status" value="1"/>
</dbReference>
<dbReference type="Pfam" id="PF24357">
    <property type="entry name" value="TMD0_ABC"/>
    <property type="match status" value="1"/>
</dbReference>
<evidence type="ECO:0000256" key="7">
    <source>
        <dbReference type="ARBA" id="ARBA00022989"/>
    </source>
</evidence>
<feature type="transmembrane region" description="Helical" evidence="10">
    <location>
        <begin position="136"/>
        <end position="154"/>
    </location>
</feature>
<keyword evidence="6" id="KW-0067">ATP-binding</keyword>
<dbReference type="Pfam" id="PF00664">
    <property type="entry name" value="ABC_membrane"/>
    <property type="match status" value="2"/>
</dbReference>
<dbReference type="OrthoDB" id="6500128at2759"/>
<dbReference type="PROSITE" id="PS00699">
    <property type="entry name" value="NITROGENASE_1_1"/>
    <property type="match status" value="1"/>
</dbReference>
<keyword evidence="8 10" id="KW-0472">Membrane</keyword>
<dbReference type="SUPFAM" id="SSF90123">
    <property type="entry name" value="ABC transporter transmembrane region"/>
    <property type="match status" value="2"/>
</dbReference>
<keyword evidence="5" id="KW-0547">Nucleotide-binding</keyword>
<dbReference type="FunFam" id="1.20.1560.10:FF:000055">
    <property type="entry name" value="ABC multidrug transporter (Eurofung)"/>
    <property type="match status" value="1"/>
</dbReference>
<evidence type="ECO:0000256" key="3">
    <source>
        <dbReference type="ARBA" id="ARBA00022475"/>
    </source>
</evidence>
<dbReference type="GO" id="GO:0005524">
    <property type="term" value="F:ATP binding"/>
    <property type="evidence" value="ECO:0007669"/>
    <property type="project" value="UniProtKB-KW"/>
</dbReference>
<dbReference type="GO" id="GO:0140359">
    <property type="term" value="F:ABC-type transporter activity"/>
    <property type="evidence" value="ECO:0007669"/>
    <property type="project" value="InterPro"/>
</dbReference>
<dbReference type="InterPro" id="IPR044726">
    <property type="entry name" value="ABCC_6TM_D2"/>
</dbReference>
<comment type="subcellular location">
    <subcellularLocation>
        <location evidence="1">Cell membrane</location>
        <topology evidence="1">Multi-pass membrane protein</topology>
    </subcellularLocation>
</comment>
<feature type="transmembrane region" description="Helical" evidence="10">
    <location>
        <begin position="166"/>
        <end position="186"/>
    </location>
</feature>
<dbReference type="PANTHER" id="PTHR24223">
    <property type="entry name" value="ATP-BINDING CASSETTE SUB-FAMILY C"/>
    <property type="match status" value="1"/>
</dbReference>
<feature type="transmembrane region" description="Helical" evidence="10">
    <location>
        <begin position="921"/>
        <end position="946"/>
    </location>
</feature>
<evidence type="ECO:0000256" key="10">
    <source>
        <dbReference type="SAM" id="Phobius"/>
    </source>
</evidence>
<reference evidence="13" key="1">
    <citation type="journal article" date="2021" name="Nat. Commun.">
        <title>Genetic determinants of endophytism in the Arabidopsis root mycobiome.</title>
        <authorList>
            <person name="Mesny F."/>
            <person name="Miyauchi S."/>
            <person name="Thiergart T."/>
            <person name="Pickel B."/>
            <person name="Atanasova L."/>
            <person name="Karlsson M."/>
            <person name="Huettel B."/>
            <person name="Barry K.W."/>
            <person name="Haridas S."/>
            <person name="Chen C."/>
            <person name="Bauer D."/>
            <person name="Andreopoulos W."/>
            <person name="Pangilinan J."/>
            <person name="LaButti K."/>
            <person name="Riley R."/>
            <person name="Lipzen A."/>
            <person name="Clum A."/>
            <person name="Drula E."/>
            <person name="Henrissat B."/>
            <person name="Kohler A."/>
            <person name="Grigoriev I.V."/>
            <person name="Martin F.M."/>
            <person name="Hacquard S."/>
        </authorList>
    </citation>
    <scope>NUCLEOTIDE SEQUENCE</scope>
    <source>
        <strain evidence="13">MPI-CAGE-CH-0235</strain>
    </source>
</reference>
<feature type="transmembrane region" description="Helical" evidence="10">
    <location>
        <begin position="448"/>
        <end position="470"/>
    </location>
</feature>
<dbReference type="Gene3D" id="3.40.50.300">
    <property type="entry name" value="P-loop containing nucleotide triphosphate hydrolases"/>
    <property type="match status" value="2"/>
</dbReference>
<dbReference type="InterPro" id="IPR050173">
    <property type="entry name" value="ABC_transporter_C-like"/>
</dbReference>
<feature type="domain" description="ABC transporter" evidence="11">
    <location>
        <begin position="1239"/>
        <end position="1469"/>
    </location>
</feature>
<gene>
    <name evidence="13" type="ORF">B0I35DRAFT_108558</name>
</gene>
<dbReference type="PROSITE" id="PS50893">
    <property type="entry name" value="ABC_TRANSPORTER_2"/>
    <property type="match status" value="2"/>
</dbReference>
<dbReference type="SMART" id="SM00382">
    <property type="entry name" value="AAA"/>
    <property type="match status" value="2"/>
</dbReference>